<evidence type="ECO:0000313" key="5">
    <source>
        <dbReference type="Proteomes" id="UP001203136"/>
    </source>
</evidence>
<dbReference type="EMBL" id="JAQLGM010000007">
    <property type="protein sequence ID" value="MDB1999427.1"/>
    <property type="molecule type" value="Genomic_DNA"/>
</dbReference>
<evidence type="ECO:0000313" key="4">
    <source>
        <dbReference type="EMBL" id="MDB1999427.1"/>
    </source>
</evidence>
<gene>
    <name evidence="3" type="ORF">K5I21_18380</name>
    <name evidence="4" type="ORF">PM006_04390</name>
</gene>
<reference evidence="4" key="2">
    <citation type="submission" date="2023-01" db="EMBL/GenBank/DDBJ databases">
        <title>Human gut microbiome strain richness.</title>
        <authorList>
            <person name="Chen-Liaw A."/>
        </authorList>
    </citation>
    <scope>NUCLEOTIDE SEQUENCE</scope>
    <source>
        <strain evidence="4">B1_m1001713B170214d0_201011</strain>
    </source>
</reference>
<feature type="region of interest" description="Disordered" evidence="1">
    <location>
        <begin position="1"/>
        <end position="30"/>
    </location>
</feature>
<evidence type="ECO:0000256" key="1">
    <source>
        <dbReference type="SAM" id="MobiDB-lite"/>
    </source>
</evidence>
<accession>A0AAW5F7I1</accession>
<feature type="transmembrane region" description="Helical" evidence="2">
    <location>
        <begin position="41"/>
        <end position="73"/>
    </location>
</feature>
<feature type="compositionally biased region" description="Low complexity" evidence="1">
    <location>
        <begin position="18"/>
        <end position="27"/>
    </location>
</feature>
<comment type="caution">
    <text evidence="3">The sequence shown here is derived from an EMBL/GenBank/DDBJ whole genome shotgun (WGS) entry which is preliminary data.</text>
</comment>
<dbReference type="Proteomes" id="UP001300871">
    <property type="component" value="Unassembled WGS sequence"/>
</dbReference>
<evidence type="ECO:0000313" key="3">
    <source>
        <dbReference type="EMBL" id="MCK0087796.1"/>
    </source>
</evidence>
<dbReference type="Proteomes" id="UP001203136">
    <property type="component" value="Unassembled WGS sequence"/>
</dbReference>
<sequence length="132" mass="14090">MDYYDSNDNQYKDGQGNGKNNGNIPGGRPVRQPNGTATASLICGIIGTLSLCACIAFPLSIILGVAAIILSFLSRKGEPFTGLAIAGLVLGILSLILGVAEGLYMIAINFMLRDPQMSSMFDQILDQYQNMQ</sequence>
<name>A0AAW5F7I1_CLOSY</name>
<dbReference type="RefSeq" id="WP_003502906.1">
    <property type="nucleotide sequence ID" value="NZ_BAABZD010000008.1"/>
</dbReference>
<dbReference type="AlphaFoldDB" id="A0AAW5F7I1"/>
<proteinExistence type="predicted"/>
<feature type="transmembrane region" description="Helical" evidence="2">
    <location>
        <begin position="85"/>
        <end position="112"/>
    </location>
</feature>
<organism evidence="3 5">
    <name type="scientific">Clostridium symbiosum</name>
    <name type="common">Bacteroides symbiosus</name>
    <dbReference type="NCBI Taxonomy" id="1512"/>
    <lineage>
        <taxon>Bacteria</taxon>
        <taxon>Bacillati</taxon>
        <taxon>Bacillota</taxon>
        <taxon>Clostridia</taxon>
        <taxon>Lachnospirales</taxon>
        <taxon>Lachnospiraceae</taxon>
        <taxon>Otoolea</taxon>
    </lineage>
</organism>
<reference evidence="3" key="1">
    <citation type="journal article" date="2022" name="Cell Host Microbe">
        <title>Colonization of the live biotherapeutic product VE303 and modulation of the microbiota and metabolites in healthy volunteers.</title>
        <authorList>
            <person name="Dsouza M."/>
            <person name="Menon R."/>
            <person name="Crossette E."/>
            <person name="Bhattarai S.K."/>
            <person name="Schneider J."/>
            <person name="Kim Y.G."/>
            <person name="Reddy S."/>
            <person name="Caballero S."/>
            <person name="Felix C."/>
            <person name="Cornacchione L."/>
            <person name="Hendrickson J."/>
            <person name="Watson A.R."/>
            <person name="Minot S.S."/>
            <person name="Greenfield N."/>
            <person name="Schopf L."/>
            <person name="Szabady R."/>
            <person name="Patarroyo J."/>
            <person name="Smith W."/>
            <person name="Harrison P."/>
            <person name="Kuijper E.J."/>
            <person name="Kelly C.P."/>
            <person name="Olle B."/>
            <person name="Bobilev D."/>
            <person name="Silber J.L."/>
            <person name="Bucci V."/>
            <person name="Roberts B."/>
            <person name="Faith J."/>
            <person name="Norman J.M."/>
        </authorList>
    </citation>
    <scope>NUCLEOTIDE SEQUENCE</scope>
    <source>
        <strain evidence="3">VE303-04</strain>
    </source>
</reference>
<keyword evidence="2" id="KW-0472">Membrane</keyword>
<dbReference type="GeneID" id="57969234"/>
<keyword evidence="2" id="KW-0812">Transmembrane</keyword>
<keyword evidence="2" id="KW-1133">Transmembrane helix</keyword>
<protein>
    <submittedName>
        <fullName evidence="3">DUF4190 domain-containing protein</fullName>
    </submittedName>
</protein>
<dbReference type="EMBL" id="JAINVB010000001">
    <property type="protein sequence ID" value="MCK0087796.1"/>
    <property type="molecule type" value="Genomic_DNA"/>
</dbReference>
<evidence type="ECO:0000256" key="2">
    <source>
        <dbReference type="SAM" id="Phobius"/>
    </source>
</evidence>